<organism evidence="1 2">
    <name type="scientific">Pyropia yezoensis</name>
    <name type="common">Susabi-nori</name>
    <name type="synonym">Porphyra yezoensis</name>
    <dbReference type="NCBI Taxonomy" id="2788"/>
    <lineage>
        <taxon>Eukaryota</taxon>
        <taxon>Rhodophyta</taxon>
        <taxon>Bangiophyceae</taxon>
        <taxon>Bangiales</taxon>
        <taxon>Bangiaceae</taxon>
        <taxon>Pyropia</taxon>
    </lineage>
</organism>
<reference evidence="1" key="1">
    <citation type="submission" date="2019-11" db="EMBL/GenBank/DDBJ databases">
        <title>Nori genome reveals adaptations in red seaweeds to the harsh intertidal environment.</title>
        <authorList>
            <person name="Wang D."/>
            <person name="Mao Y."/>
        </authorList>
    </citation>
    <scope>NUCLEOTIDE SEQUENCE</scope>
    <source>
        <tissue evidence="1">Gametophyte</tissue>
    </source>
</reference>
<keyword evidence="2" id="KW-1185">Reference proteome</keyword>
<evidence type="ECO:0000313" key="2">
    <source>
        <dbReference type="Proteomes" id="UP000798662"/>
    </source>
</evidence>
<name>A0ACC3BM43_PYRYE</name>
<accession>A0ACC3BM43</accession>
<protein>
    <submittedName>
        <fullName evidence="1">Uncharacterized protein</fullName>
    </submittedName>
</protein>
<dbReference type="EMBL" id="CM020618">
    <property type="protein sequence ID" value="KAK1858992.1"/>
    <property type="molecule type" value="Genomic_DNA"/>
</dbReference>
<gene>
    <name evidence="1" type="ORF">I4F81_001591</name>
</gene>
<proteinExistence type="predicted"/>
<sequence>MATPPSFPPSSPAPGATPGPQVAAGAPGDTRSPPPPPPQRVHPASVAPPRLTRPRARPRHHGRRPRRLWRRFCWNILSFSPQASRRPLDGVHVDGPGAPTGGDWLACRTGRRRFSRARRRAAGAGLDGGLPLYLRSF</sequence>
<dbReference type="Proteomes" id="UP000798662">
    <property type="component" value="Chromosome 1"/>
</dbReference>
<comment type="caution">
    <text evidence="1">The sequence shown here is derived from an EMBL/GenBank/DDBJ whole genome shotgun (WGS) entry which is preliminary data.</text>
</comment>
<evidence type="ECO:0000313" key="1">
    <source>
        <dbReference type="EMBL" id="KAK1858992.1"/>
    </source>
</evidence>